<proteinExistence type="predicted"/>
<comment type="caution">
    <text evidence="1">The sequence shown here is derived from an EMBL/GenBank/DDBJ whole genome shotgun (WGS) entry which is preliminary data.</text>
</comment>
<evidence type="ECO:0008006" key="3">
    <source>
        <dbReference type="Google" id="ProtNLM"/>
    </source>
</evidence>
<evidence type="ECO:0000313" key="1">
    <source>
        <dbReference type="EMBL" id="CCO46755.1"/>
    </source>
</evidence>
<name>A0AAV2VPV0_9VIBR</name>
<sequence>MLEWLTCVVKWAFPKRRITTGRRSMGGLGVSELHRLKQLEEENQRLKWMIAGLSLNKQILQDALSKKL</sequence>
<accession>A0AAV2VPV0</accession>
<dbReference type="AlphaFoldDB" id="A0AAV2VPV0"/>
<dbReference type="EMBL" id="CAOF01000100">
    <property type="protein sequence ID" value="CCO46755.1"/>
    <property type="molecule type" value="Genomic_DNA"/>
</dbReference>
<protein>
    <recommendedName>
        <fullName evidence="3">Transposase</fullName>
    </recommendedName>
</protein>
<organism evidence="1 2">
    <name type="scientific">Vibrio nigripulchritudo SOn1</name>
    <dbReference type="NCBI Taxonomy" id="1238450"/>
    <lineage>
        <taxon>Bacteria</taxon>
        <taxon>Pseudomonadati</taxon>
        <taxon>Pseudomonadota</taxon>
        <taxon>Gammaproteobacteria</taxon>
        <taxon>Vibrionales</taxon>
        <taxon>Vibrionaceae</taxon>
        <taxon>Vibrio</taxon>
    </lineage>
</organism>
<dbReference type="Proteomes" id="UP000018211">
    <property type="component" value="Unassembled WGS sequence"/>
</dbReference>
<gene>
    <name evidence="1" type="ORF">VIBNISOn1_1890003</name>
</gene>
<reference evidence="1 2" key="1">
    <citation type="journal article" date="2013" name="ISME J.">
        <title>Comparative genomics of pathogenic lineages of Vibrio nigripulchritudo identifies virulence-associated traits.</title>
        <authorList>
            <person name="Goudenege D."/>
            <person name="Labreuche Y."/>
            <person name="Krin E."/>
            <person name="Ansquer D."/>
            <person name="Mangenot S."/>
            <person name="Calteau A."/>
            <person name="Medigue C."/>
            <person name="Mazel D."/>
            <person name="Polz M.F."/>
            <person name="Le Roux F."/>
        </authorList>
    </citation>
    <scope>NUCLEOTIDE SEQUENCE [LARGE SCALE GENOMIC DNA]</scope>
    <source>
        <strain evidence="1 2">SOn1</strain>
    </source>
</reference>
<evidence type="ECO:0000313" key="2">
    <source>
        <dbReference type="Proteomes" id="UP000018211"/>
    </source>
</evidence>